<dbReference type="EMBL" id="MW394391">
    <property type="protein sequence ID" value="QQV92233.1"/>
    <property type="molecule type" value="Genomic_DNA"/>
</dbReference>
<protein>
    <submittedName>
        <fullName evidence="1">Uncharacterized protein</fullName>
    </submittedName>
</protein>
<evidence type="ECO:0000313" key="1">
    <source>
        <dbReference type="EMBL" id="QQV92233.1"/>
    </source>
</evidence>
<dbReference type="Proteomes" id="UP000596381">
    <property type="component" value="Segment"/>
</dbReference>
<reference evidence="1 2" key="1">
    <citation type="submission" date="2020-12" db="EMBL/GenBank/DDBJ databases">
        <title>Genomic characterization of four novel bacteriophages infecting Klebsiella pneumoniae.</title>
        <authorList>
            <person name="Estrada Bonilla B."/>
            <person name="Costa A.R."/>
            <person name="van Rossum T."/>
            <person name="Hagedoorn S."/>
            <person name="Wallinga H."/>
            <person name="Xiao M."/>
            <person name="Song W."/>
            <person name="Haas P.-J."/>
            <person name="Nobrega F.L."/>
            <person name="Brouns S.J.J."/>
        </authorList>
    </citation>
    <scope>NUCLEOTIDE SEQUENCE [LARGE SCALE GENOMIC DNA]</scope>
</reference>
<proteinExistence type="predicted"/>
<name>A0A7U0J5G6_9CAUD</name>
<organism evidence="1 2">
    <name type="scientific">Klebsiella phage vB_KpM_FBKp24</name>
    <dbReference type="NCBI Taxonomy" id="2801834"/>
    <lineage>
        <taxon>Viruses</taxon>
        <taxon>Duplodnaviria</taxon>
        <taxon>Heunggongvirae</taxon>
        <taxon>Uroviricota</taxon>
        <taxon>Caudoviricetes</taxon>
        <taxon>Chimalliviridae</taxon>
        <taxon>Maaswegvirus</taxon>
        <taxon>Maaswegvirus Kp24</taxon>
    </lineage>
</organism>
<accession>A0A7U0J5G6</accession>
<sequence length="134" mass="15951">MFKVANQDHIVDVYLPLPDFMRPTDLERLLRAFKARESLKGELNPSLDKKHTETFDQFYLRYRKFKEPTHLFTNFRLTEKGIKANLLFTDPTLVAFEGVLRIRRRAFNDYWRLGEQNKDAPGFFGFDIFTIDRG</sequence>
<keyword evidence="2" id="KW-1185">Reference proteome</keyword>
<gene>
    <name evidence="1" type="ORF">vBKpMFBKp24_128</name>
</gene>
<evidence type="ECO:0000313" key="2">
    <source>
        <dbReference type="Proteomes" id="UP000596381"/>
    </source>
</evidence>